<proteinExistence type="predicted"/>
<dbReference type="Proteomes" id="UP000680348">
    <property type="component" value="Unassembled WGS sequence"/>
</dbReference>
<feature type="region of interest" description="Disordered" evidence="1">
    <location>
        <begin position="68"/>
        <end position="94"/>
    </location>
</feature>
<sequence length="94" mass="9783">MNTMPDIGSVPAPTHSKSELLAYETECRDALRPLLESLLGMAEAAGWNRRTAASTLMFLAAQHLSAASKTSASGAGPAADRPTASTDHQQGNTT</sequence>
<dbReference type="EMBL" id="JAGWCR010000024">
    <property type="protein sequence ID" value="MBS3652354.1"/>
    <property type="molecule type" value="Genomic_DNA"/>
</dbReference>
<evidence type="ECO:0000256" key="1">
    <source>
        <dbReference type="SAM" id="MobiDB-lite"/>
    </source>
</evidence>
<organism evidence="2 3">
    <name type="scientific">Pseudaminobacter soli</name>
    <name type="common">ex Zhang et al. 2022</name>
    <dbReference type="NCBI Taxonomy" id="2831468"/>
    <lineage>
        <taxon>Bacteria</taxon>
        <taxon>Pseudomonadati</taxon>
        <taxon>Pseudomonadota</taxon>
        <taxon>Alphaproteobacteria</taxon>
        <taxon>Hyphomicrobiales</taxon>
        <taxon>Phyllobacteriaceae</taxon>
        <taxon>Pseudaminobacter</taxon>
    </lineage>
</organism>
<evidence type="ECO:0000313" key="3">
    <source>
        <dbReference type="Proteomes" id="UP000680348"/>
    </source>
</evidence>
<protein>
    <submittedName>
        <fullName evidence="2">Uncharacterized protein</fullName>
    </submittedName>
</protein>
<gene>
    <name evidence="2" type="ORF">KEU06_27560</name>
</gene>
<dbReference type="RefSeq" id="WP_188257907.1">
    <property type="nucleotide sequence ID" value="NZ_JABVCF010000024.1"/>
</dbReference>
<accession>A0A942I522</accession>
<feature type="compositionally biased region" description="Polar residues" evidence="1">
    <location>
        <begin position="83"/>
        <end position="94"/>
    </location>
</feature>
<reference evidence="2" key="1">
    <citation type="submission" date="2021-04" db="EMBL/GenBank/DDBJ databases">
        <title>Pseudaminobacter soli sp. nov., isolated from paddy soil contaminated by heavy metals.</title>
        <authorList>
            <person name="Zhang K."/>
        </authorList>
    </citation>
    <scope>NUCLEOTIDE SEQUENCE</scope>
    <source>
        <strain evidence="2">19-2017</strain>
    </source>
</reference>
<dbReference type="AlphaFoldDB" id="A0A942I522"/>
<feature type="compositionally biased region" description="Low complexity" evidence="1">
    <location>
        <begin position="68"/>
        <end position="79"/>
    </location>
</feature>
<comment type="caution">
    <text evidence="2">The sequence shown here is derived from an EMBL/GenBank/DDBJ whole genome shotgun (WGS) entry which is preliminary data.</text>
</comment>
<name>A0A942I522_9HYPH</name>
<evidence type="ECO:0000313" key="2">
    <source>
        <dbReference type="EMBL" id="MBS3652354.1"/>
    </source>
</evidence>
<keyword evidence="3" id="KW-1185">Reference proteome</keyword>